<dbReference type="AlphaFoldDB" id="A0A3P6G929"/>
<organism evidence="1">
    <name type="scientific">Brassica oleracea</name>
    <name type="common">Wild cabbage</name>
    <dbReference type="NCBI Taxonomy" id="3712"/>
    <lineage>
        <taxon>Eukaryota</taxon>
        <taxon>Viridiplantae</taxon>
        <taxon>Streptophyta</taxon>
        <taxon>Embryophyta</taxon>
        <taxon>Tracheophyta</taxon>
        <taxon>Spermatophyta</taxon>
        <taxon>Magnoliopsida</taxon>
        <taxon>eudicotyledons</taxon>
        <taxon>Gunneridae</taxon>
        <taxon>Pentapetalae</taxon>
        <taxon>rosids</taxon>
        <taxon>malvids</taxon>
        <taxon>Brassicales</taxon>
        <taxon>Brassicaceae</taxon>
        <taxon>Brassiceae</taxon>
        <taxon>Brassica</taxon>
    </lineage>
</organism>
<sequence length="43" mass="4848">MLDEIIRRRYSLSHRTPVVVTYRLPSWMLNLVGGSSNPCNSGA</sequence>
<evidence type="ECO:0000313" key="1">
    <source>
        <dbReference type="EMBL" id="VDD61640.1"/>
    </source>
</evidence>
<name>A0A3P6G929_BRAOL</name>
<accession>A0A3P6G929</accession>
<gene>
    <name evidence="1" type="ORF">BOLC6T37093H</name>
</gene>
<protein>
    <submittedName>
        <fullName evidence="1">Uncharacterized protein</fullName>
    </submittedName>
</protein>
<reference evidence="1" key="1">
    <citation type="submission" date="2018-11" db="EMBL/GenBank/DDBJ databases">
        <authorList>
            <consortium name="Genoscope - CEA"/>
            <person name="William W."/>
        </authorList>
    </citation>
    <scope>NUCLEOTIDE SEQUENCE</scope>
</reference>
<proteinExistence type="predicted"/>
<dbReference type="EMBL" id="LR031880">
    <property type="protein sequence ID" value="VDD61640.1"/>
    <property type="molecule type" value="Genomic_DNA"/>
</dbReference>